<dbReference type="EMBL" id="CP098827">
    <property type="protein sequence ID" value="XBO70010.1"/>
    <property type="molecule type" value="Genomic_DNA"/>
</dbReference>
<sequence>MKTLWCKTPVLLVLAVGLVANQAMALESPAGKTVLVVSGDITQTNVGDEAHFDMAMLASLEQGEIVTQTPWHEGKVSFSGPLGVALLAEVGAQGSDLRVTALNDYAADVPASDFAEHGVVLATHKNGEPMSIREQGPLFIVYPFDDNPDLLTETYLTRSVWQVAAIDVYDN</sequence>
<protein>
    <recommendedName>
        <fullName evidence="3">Oxidoreductase</fullName>
    </recommendedName>
</protein>
<reference evidence="2" key="1">
    <citation type="submission" date="2022-06" db="EMBL/GenBank/DDBJ databases">
        <title>A novel DMS-producing enzyme.</title>
        <authorList>
            <person name="Zhang Y."/>
        </authorList>
    </citation>
    <scope>NUCLEOTIDE SEQUENCE</scope>
    <source>
        <strain evidence="2">RT37</strain>
    </source>
</reference>
<evidence type="ECO:0008006" key="3">
    <source>
        <dbReference type="Google" id="ProtNLM"/>
    </source>
</evidence>
<dbReference type="InterPro" id="IPR036374">
    <property type="entry name" value="OxRdtase_Mopterin-bd_sf"/>
</dbReference>
<evidence type="ECO:0000256" key="1">
    <source>
        <dbReference type="SAM" id="SignalP"/>
    </source>
</evidence>
<proteinExistence type="predicted"/>
<organism evidence="2">
    <name type="scientific">Halomonas sp. RT37</name>
    <dbReference type="NCBI Taxonomy" id="2950872"/>
    <lineage>
        <taxon>Bacteria</taxon>
        <taxon>Pseudomonadati</taxon>
        <taxon>Pseudomonadota</taxon>
        <taxon>Gammaproteobacteria</taxon>
        <taxon>Oceanospirillales</taxon>
        <taxon>Halomonadaceae</taxon>
        <taxon>Halomonas</taxon>
    </lineage>
</organism>
<dbReference type="SUPFAM" id="SSF56524">
    <property type="entry name" value="Oxidoreductase molybdopterin-binding domain"/>
    <property type="match status" value="1"/>
</dbReference>
<dbReference type="RefSeq" id="WP_348814661.1">
    <property type="nucleotide sequence ID" value="NZ_CP098827.1"/>
</dbReference>
<feature type="chain" id="PRO_5043582697" description="Oxidoreductase" evidence="1">
    <location>
        <begin position="26"/>
        <end position="171"/>
    </location>
</feature>
<feature type="signal peptide" evidence="1">
    <location>
        <begin position="1"/>
        <end position="25"/>
    </location>
</feature>
<keyword evidence="1" id="KW-0732">Signal</keyword>
<evidence type="ECO:0000313" key="2">
    <source>
        <dbReference type="EMBL" id="XBO70010.1"/>
    </source>
</evidence>
<dbReference type="Gene3D" id="3.90.420.10">
    <property type="entry name" value="Oxidoreductase, molybdopterin-binding domain"/>
    <property type="match status" value="1"/>
</dbReference>
<dbReference type="AlphaFoldDB" id="A0AAU7KEC9"/>
<name>A0AAU7KEC9_9GAMM</name>
<accession>A0AAU7KEC9</accession>
<gene>
    <name evidence="2" type="ORF">NFG58_15465</name>
</gene>